<sequence length="237" mass="25913">VCGTVTADDLRITAAKQIKNVLPMGEVMCGSCARSLGPRAPIPTDPEGKLDAQACSWLALLRKHLIRARVRVRVAELRALATRLAAVGPTTDPDAVAVYEQIRVLLLTPRRHKGPKGHTVMRISHLREALKSLGPTPQALLHVAAAMKAWRRITGREVNRGERFRADTVVASMLAVPAPAPYIQHLHTKGLSNLALMFHPNTLEHRKKDAAIRGIFSGSGDYMQRTADQLSAQIIKD</sequence>
<organism evidence="1">
    <name type="scientific">marine sediment metagenome</name>
    <dbReference type="NCBI Taxonomy" id="412755"/>
    <lineage>
        <taxon>unclassified sequences</taxon>
        <taxon>metagenomes</taxon>
        <taxon>ecological metagenomes</taxon>
    </lineage>
</organism>
<comment type="caution">
    <text evidence="1">The sequence shown here is derived from an EMBL/GenBank/DDBJ whole genome shotgun (WGS) entry which is preliminary data.</text>
</comment>
<accession>A0A0F8Y370</accession>
<protein>
    <submittedName>
        <fullName evidence="1">Uncharacterized protein</fullName>
    </submittedName>
</protein>
<dbReference type="AlphaFoldDB" id="A0A0F8Y370"/>
<proteinExistence type="predicted"/>
<gene>
    <name evidence="1" type="ORF">LCGC14_3169520</name>
</gene>
<name>A0A0F8Y370_9ZZZZ</name>
<feature type="non-terminal residue" evidence="1">
    <location>
        <position position="1"/>
    </location>
</feature>
<evidence type="ECO:0000313" key="1">
    <source>
        <dbReference type="EMBL" id="KKK42766.1"/>
    </source>
</evidence>
<dbReference type="EMBL" id="LAZR01070302">
    <property type="protein sequence ID" value="KKK42766.1"/>
    <property type="molecule type" value="Genomic_DNA"/>
</dbReference>
<reference evidence="1" key="1">
    <citation type="journal article" date="2015" name="Nature">
        <title>Complex archaea that bridge the gap between prokaryotes and eukaryotes.</title>
        <authorList>
            <person name="Spang A."/>
            <person name="Saw J.H."/>
            <person name="Jorgensen S.L."/>
            <person name="Zaremba-Niedzwiedzka K."/>
            <person name="Martijn J."/>
            <person name="Lind A.E."/>
            <person name="van Eijk R."/>
            <person name="Schleper C."/>
            <person name="Guy L."/>
            <person name="Ettema T.J."/>
        </authorList>
    </citation>
    <scope>NUCLEOTIDE SEQUENCE</scope>
</reference>